<evidence type="ECO:0000256" key="1">
    <source>
        <dbReference type="SAM" id="MobiDB-lite"/>
    </source>
</evidence>
<feature type="compositionally biased region" description="Low complexity" evidence="1">
    <location>
        <begin position="14"/>
        <end position="25"/>
    </location>
</feature>
<dbReference type="EnsemblPlants" id="MELO3C030934.2.1">
    <property type="protein sequence ID" value="MELO3C030934.2.1"/>
    <property type="gene ID" value="MELO3C030934.2"/>
</dbReference>
<reference evidence="2" key="1">
    <citation type="submission" date="2023-03" db="UniProtKB">
        <authorList>
            <consortium name="EnsemblPlants"/>
        </authorList>
    </citation>
    <scope>IDENTIFICATION</scope>
</reference>
<accession>A0A9I9EA74</accession>
<sequence length="701" mass="78398">MAFMYEFPPISSKTSITSTTMGSSGRQRRTPHTQNLHSIGRRTSFEPHNRDHCQPPITEWSKWGFSEVKRLYGGNGDFYMFLSTSSPRVEDEIPSDEANVVVVSPPLRYLFNRSKSSAASSIVGLVIHLSKLSVENNPPLFLLCRSNDSSPTYHAEAVNVSFHGSCRTKSVFCMKNRRNLIDALIMHLCGDMADRDGDGEAFVNSAITHLTLLIFYICLRIVPGAIYPIDPDNMFAVDFPMFSTVALLPIPGVINFEIPKSETRAVMYAIPSAISLHIFTLSIRFKSEEPEVELVGECGYRWLSKLPFAIYGRTIALKSGRLQAVIILIRFLWRIRFKTSHSLLKLFVEFPDCLPEPISLCSSKPPVASDSCLLVILGKLCINSGIFDLLDDSLFRAEIIAFRRRQAIPQHIVVKKDDMHMIKMNIVKNTGIVPQRSGLFKNDRSVDDLKNPSLGIIPWKLLNERFRIQGSQVRPGNLEDDLGGNYSKNLSISAQCNLISEGRCFQSNNPRCGNSPNSSGMLEVKRLCDKKSCSNFDNLLISAGIVPLSRFDVKFSPASFESLAKLGGIDPNIWKLSAGRFSTSTAERGSSPLNWLLYRLRFHSFGQFPISSGILPVRKLLDRSTFSKDVQLEKREGGTVPFSLFSIRLITNSKTREIGEEGWNLSHKSDINQTELRYPMTVSVTSNASEVAYINSLNPVS</sequence>
<evidence type="ECO:0000313" key="2">
    <source>
        <dbReference type="EnsemblPlants" id="MELO3C030934.2.1"/>
    </source>
</evidence>
<dbReference type="AlphaFoldDB" id="A0A9I9EA74"/>
<proteinExistence type="predicted"/>
<organism evidence="2">
    <name type="scientific">Cucumis melo</name>
    <name type="common">Muskmelon</name>
    <dbReference type="NCBI Taxonomy" id="3656"/>
    <lineage>
        <taxon>Eukaryota</taxon>
        <taxon>Viridiplantae</taxon>
        <taxon>Streptophyta</taxon>
        <taxon>Embryophyta</taxon>
        <taxon>Tracheophyta</taxon>
        <taxon>Spermatophyta</taxon>
        <taxon>Magnoliopsida</taxon>
        <taxon>eudicotyledons</taxon>
        <taxon>Gunneridae</taxon>
        <taxon>Pentapetalae</taxon>
        <taxon>rosids</taxon>
        <taxon>fabids</taxon>
        <taxon>Cucurbitales</taxon>
        <taxon>Cucurbitaceae</taxon>
        <taxon>Benincaseae</taxon>
        <taxon>Cucumis</taxon>
    </lineage>
</organism>
<feature type="region of interest" description="Disordered" evidence="1">
    <location>
        <begin position="14"/>
        <end position="36"/>
    </location>
</feature>
<dbReference type="Gramene" id="MELO3C030934.2.1">
    <property type="protein sequence ID" value="MELO3C030934.2.1"/>
    <property type="gene ID" value="MELO3C030934.2"/>
</dbReference>
<protein>
    <submittedName>
        <fullName evidence="2">Uncharacterized protein</fullName>
    </submittedName>
</protein>
<name>A0A9I9EA74_CUCME</name>